<dbReference type="GO" id="GO:0005634">
    <property type="term" value="C:nucleus"/>
    <property type="evidence" value="ECO:0007669"/>
    <property type="project" value="UniProtKB-SubCell"/>
</dbReference>
<dbReference type="RefSeq" id="XP_037146580.1">
    <property type="nucleotide sequence ID" value="XM_037290685.1"/>
</dbReference>
<dbReference type="EMBL" id="CP058611">
    <property type="protein sequence ID" value="QLG74855.1"/>
    <property type="molecule type" value="Genomic_DNA"/>
</dbReference>
<evidence type="ECO:0000313" key="4">
    <source>
        <dbReference type="EMBL" id="QLG74855.1"/>
    </source>
</evidence>
<feature type="region of interest" description="Disordered" evidence="3">
    <location>
        <begin position="81"/>
        <end position="157"/>
    </location>
</feature>
<keyword evidence="2" id="KW-0539">Nucleus</keyword>
<name>A0A7H9B853_ZYGMR</name>
<dbReference type="InterPro" id="IPR011107">
    <property type="entry name" value="PPI_Ypi1"/>
</dbReference>
<dbReference type="Pfam" id="PF07491">
    <property type="entry name" value="PPI_Ypi1"/>
    <property type="match status" value="1"/>
</dbReference>
<dbReference type="OrthoDB" id="307488at2759"/>
<proteinExistence type="inferred from homology"/>
<dbReference type="GeneID" id="59238658"/>
<dbReference type="GO" id="GO:0004865">
    <property type="term" value="F:protein serine/threonine phosphatase inhibitor activity"/>
    <property type="evidence" value="ECO:0007669"/>
    <property type="project" value="UniProtKB-UniRule"/>
</dbReference>
<comment type="function">
    <text evidence="2">Regulator of type 1 phosphatases which maintains protein phosphatase activity under strict control.</text>
</comment>
<dbReference type="KEGG" id="zmk:HG535_0H01820"/>
<organism evidence="4 5">
    <name type="scientific">Zygotorulaspora mrakii</name>
    <name type="common">Zygosaccharomyces mrakii</name>
    <dbReference type="NCBI Taxonomy" id="42260"/>
    <lineage>
        <taxon>Eukaryota</taxon>
        <taxon>Fungi</taxon>
        <taxon>Dikarya</taxon>
        <taxon>Ascomycota</taxon>
        <taxon>Saccharomycotina</taxon>
        <taxon>Saccharomycetes</taxon>
        <taxon>Saccharomycetales</taxon>
        <taxon>Saccharomycetaceae</taxon>
        <taxon>Zygotorulaspora</taxon>
    </lineage>
</organism>
<comment type="similarity">
    <text evidence="1 2">Belongs to the YPI1 family.</text>
</comment>
<dbReference type="PANTHER" id="PTHR20835:SF0">
    <property type="entry name" value="E3 UBIQUITIN-PROTEIN LIGASE PPP1R11"/>
    <property type="match status" value="1"/>
</dbReference>
<feature type="compositionally biased region" description="Basic residues" evidence="3">
    <location>
        <begin position="146"/>
        <end position="157"/>
    </location>
</feature>
<evidence type="ECO:0000256" key="1">
    <source>
        <dbReference type="ARBA" id="ARBA00005605"/>
    </source>
</evidence>
<sequence length="157" mass="18292">MNYNATGQQQVMEGSRTISVEEITPVLQLRAADEGEAQQQRRSARSQRPRVRWETDVVDNEHMNKKKTKICCIFHPQQEFSDEEPECHSDHDHSSSSSSSSESEGEKDLSIGERRQRRVARRKRKLNQNTKTSPNAYEVQPDYTHHHDKCNKQLHNH</sequence>
<dbReference type="PANTHER" id="PTHR20835">
    <property type="entry name" value="E3 UBIQUITIN-PROTEIN LIGASE PPP1R11-RELATED"/>
    <property type="match status" value="1"/>
</dbReference>
<evidence type="ECO:0000313" key="5">
    <source>
        <dbReference type="Proteomes" id="UP000509704"/>
    </source>
</evidence>
<dbReference type="GO" id="GO:0008157">
    <property type="term" value="F:protein phosphatase 1 binding"/>
    <property type="evidence" value="ECO:0007669"/>
    <property type="project" value="TreeGrafter"/>
</dbReference>
<protein>
    <recommendedName>
        <fullName evidence="2">Type 1 phosphatases regulator</fullName>
    </recommendedName>
</protein>
<feature type="region of interest" description="Disordered" evidence="3">
    <location>
        <begin position="30"/>
        <end position="59"/>
    </location>
</feature>
<keyword evidence="5" id="KW-1185">Reference proteome</keyword>
<feature type="compositionally biased region" description="Basic residues" evidence="3">
    <location>
        <begin position="115"/>
        <end position="126"/>
    </location>
</feature>
<dbReference type="Proteomes" id="UP000509704">
    <property type="component" value="Chromosome 8"/>
</dbReference>
<reference evidence="4 5" key="1">
    <citation type="submission" date="2020-07" db="EMBL/GenBank/DDBJ databases">
        <title>The yeast mating-type switching endonuclease HO is a domesticated member of an unorthodox homing genetic element family.</title>
        <authorList>
            <person name="Coughlan A.Y."/>
            <person name="Lombardi L."/>
            <person name="Braun-Galleani S."/>
            <person name="Martos A.R."/>
            <person name="Galeote V."/>
            <person name="Bigey F."/>
            <person name="Dequin S."/>
            <person name="Byrne K.P."/>
            <person name="Wolfe K.H."/>
        </authorList>
    </citation>
    <scope>NUCLEOTIDE SEQUENCE [LARGE SCALE GENOMIC DNA]</scope>
    <source>
        <strain evidence="4 5">NRRL Y-6702</strain>
    </source>
</reference>
<comment type="subcellular location">
    <subcellularLocation>
        <location evidence="2">Nucleus</location>
    </subcellularLocation>
</comment>
<feature type="compositionally biased region" description="Basic and acidic residues" evidence="3">
    <location>
        <begin position="104"/>
        <end position="114"/>
    </location>
</feature>
<evidence type="ECO:0000256" key="3">
    <source>
        <dbReference type="SAM" id="MobiDB-lite"/>
    </source>
</evidence>
<dbReference type="AlphaFoldDB" id="A0A7H9B853"/>
<accession>A0A7H9B853</accession>
<evidence type="ECO:0000256" key="2">
    <source>
        <dbReference type="RuleBase" id="RU367162"/>
    </source>
</evidence>
<gene>
    <name evidence="4" type="ORF">HG535_0H01820</name>
</gene>